<dbReference type="GO" id="GO:0046872">
    <property type="term" value="F:metal ion binding"/>
    <property type="evidence" value="ECO:0007669"/>
    <property type="project" value="UniProtKB-KW"/>
</dbReference>
<dbReference type="InterPro" id="IPR002073">
    <property type="entry name" value="PDEase_catalytic_dom"/>
</dbReference>
<dbReference type="SUPFAM" id="SSF109604">
    <property type="entry name" value="HD-domain/PDEase-like"/>
    <property type="match status" value="1"/>
</dbReference>
<keyword evidence="6" id="KW-0175">Coiled coil</keyword>
<feature type="binding site" evidence="5">
    <location>
        <position position="847"/>
    </location>
    <ligand>
        <name>Zn(2+)</name>
        <dbReference type="ChEBI" id="CHEBI:29105"/>
        <label>1</label>
    </ligand>
</feature>
<accession>A0AAW1T854</accession>
<evidence type="ECO:0000313" key="9">
    <source>
        <dbReference type="EMBL" id="KAK9865245.1"/>
    </source>
</evidence>
<evidence type="ECO:0000259" key="8">
    <source>
        <dbReference type="PROSITE" id="PS51845"/>
    </source>
</evidence>
<dbReference type="Pfam" id="PF00233">
    <property type="entry name" value="PDEase_I"/>
    <property type="match status" value="1"/>
</dbReference>
<gene>
    <name evidence="9" type="ORF">WJX84_001511</name>
</gene>
<feature type="binding site" evidence="4">
    <location>
        <position position="847"/>
    </location>
    <ligand>
        <name>AMP</name>
        <dbReference type="ChEBI" id="CHEBI:456215"/>
    </ligand>
</feature>
<evidence type="ECO:0000256" key="2">
    <source>
        <dbReference type="ARBA" id="ARBA00022801"/>
    </source>
</evidence>
<feature type="coiled-coil region" evidence="6">
    <location>
        <begin position="230"/>
        <end position="282"/>
    </location>
</feature>
<name>A0AAW1T854_9CHLO</name>
<feature type="binding site" evidence="5">
    <location>
        <position position="638"/>
    </location>
    <ligand>
        <name>Zn(2+)</name>
        <dbReference type="ChEBI" id="CHEBI:29105"/>
        <label>1</label>
    </ligand>
</feature>
<dbReference type="Proteomes" id="UP001485043">
    <property type="component" value="Unassembled WGS sequence"/>
</dbReference>
<feature type="domain" description="PDEase" evidence="8">
    <location>
        <begin position="551"/>
        <end position="941"/>
    </location>
</feature>
<dbReference type="InterPro" id="IPR023088">
    <property type="entry name" value="PDEase"/>
</dbReference>
<keyword evidence="1 5" id="KW-0479">Metal-binding</keyword>
<feature type="active site" description="Proton donor" evidence="3">
    <location>
        <position position="634"/>
    </location>
</feature>
<feature type="compositionally biased region" description="Low complexity" evidence="7">
    <location>
        <begin position="476"/>
        <end position="493"/>
    </location>
</feature>
<feature type="binding site" evidence="4">
    <location>
        <position position="898"/>
    </location>
    <ligand>
        <name>AMP</name>
        <dbReference type="ChEBI" id="CHEBI:456215"/>
    </ligand>
</feature>
<reference evidence="9 10" key="1">
    <citation type="journal article" date="2024" name="Nat. Commun.">
        <title>Phylogenomics reveals the evolutionary origins of lichenization in chlorophyte algae.</title>
        <authorList>
            <person name="Puginier C."/>
            <person name="Libourel C."/>
            <person name="Otte J."/>
            <person name="Skaloud P."/>
            <person name="Haon M."/>
            <person name="Grisel S."/>
            <person name="Petersen M."/>
            <person name="Berrin J.G."/>
            <person name="Delaux P.M."/>
            <person name="Dal Grande F."/>
            <person name="Keller J."/>
        </authorList>
    </citation>
    <scope>NUCLEOTIDE SEQUENCE [LARGE SCALE GENOMIC DNA]</scope>
    <source>
        <strain evidence="9 10">SAG 2523</strain>
    </source>
</reference>
<evidence type="ECO:0000256" key="6">
    <source>
        <dbReference type="SAM" id="Coils"/>
    </source>
</evidence>
<comment type="caution">
    <text evidence="9">The sequence shown here is derived from an EMBL/GenBank/DDBJ whole genome shotgun (WGS) entry which is preliminary data.</text>
</comment>
<evidence type="ECO:0000313" key="10">
    <source>
        <dbReference type="Proteomes" id="UP001485043"/>
    </source>
</evidence>
<dbReference type="CDD" id="cd00077">
    <property type="entry name" value="HDc"/>
    <property type="match status" value="1"/>
</dbReference>
<feature type="binding site" evidence="5">
    <location>
        <position position="677"/>
    </location>
    <ligand>
        <name>Zn(2+)</name>
        <dbReference type="ChEBI" id="CHEBI:29105"/>
        <label>1</label>
    </ligand>
</feature>
<dbReference type="InterPro" id="IPR036971">
    <property type="entry name" value="PDEase_catalytic_dom_sf"/>
</dbReference>
<organism evidence="9 10">
    <name type="scientific">Apatococcus fuscideae</name>
    <dbReference type="NCBI Taxonomy" id="2026836"/>
    <lineage>
        <taxon>Eukaryota</taxon>
        <taxon>Viridiplantae</taxon>
        <taxon>Chlorophyta</taxon>
        <taxon>core chlorophytes</taxon>
        <taxon>Trebouxiophyceae</taxon>
        <taxon>Chlorellales</taxon>
        <taxon>Chlorellaceae</taxon>
        <taxon>Apatococcus</taxon>
    </lineage>
</organism>
<dbReference type="PROSITE" id="PS51845">
    <property type="entry name" value="PDEASE_I_2"/>
    <property type="match status" value="1"/>
</dbReference>
<feature type="region of interest" description="Disordered" evidence="7">
    <location>
        <begin position="457"/>
        <end position="500"/>
    </location>
</feature>
<dbReference type="PRINTS" id="PR00387">
    <property type="entry name" value="PDIESTERASE1"/>
</dbReference>
<feature type="binding site" evidence="5">
    <location>
        <position position="676"/>
    </location>
    <ligand>
        <name>Zn(2+)</name>
        <dbReference type="ChEBI" id="CHEBI:29105"/>
        <label>1</label>
    </ligand>
</feature>
<evidence type="ECO:0000256" key="3">
    <source>
        <dbReference type="PIRSR" id="PIRSR623088-1"/>
    </source>
</evidence>
<feature type="binding site" evidence="4">
    <location>
        <position position="677"/>
    </location>
    <ligand>
        <name>AMP</name>
        <dbReference type="ChEBI" id="CHEBI:456215"/>
    </ligand>
</feature>
<dbReference type="EMBL" id="JALJOV010000266">
    <property type="protein sequence ID" value="KAK9865245.1"/>
    <property type="molecule type" value="Genomic_DNA"/>
</dbReference>
<dbReference type="PANTHER" id="PTHR11347">
    <property type="entry name" value="CYCLIC NUCLEOTIDE PHOSPHODIESTERASE"/>
    <property type="match status" value="1"/>
</dbReference>
<dbReference type="InterPro" id="IPR003607">
    <property type="entry name" value="HD/PDEase_dom"/>
</dbReference>
<feature type="binding site" evidence="4">
    <location>
        <begin position="634"/>
        <end position="638"/>
    </location>
    <ligand>
        <name>AMP</name>
        <dbReference type="ChEBI" id="CHEBI:456215"/>
    </ligand>
</feature>
<sequence>MAPAGSVLYVLRGRTVDELRAHEIASAKLCTPEQSVQAQQLLAQVELGVEEEYGALQLLASPADHKLPGMIYDATFPQLFRMQYTPIRLNVDGITETMTMIQGNVVPTHEMSRAMTVYQRVPVHIYLFDEQGKVLVANESAMRHHQASYGHEEVLNFKVLFKSGMFEGGDEERARVSQEAFDAIMLHMKPVHRVFMKRKSHSKPHLTKWVMIEMWPTIDPITNKQALMVHKGAITEIKQLEERLQAEKLAALAQAQSLEAKNQALHEEQQRLAQQLEEANRANPGVTGGTQISFDAQTPLDKVLQLLQDLLKGKQPDQASVRATRDILLRSPDVRQPISLESQLMSEGPGGLGGEKGRSLLDMVGQSSELRITSSTRGSGRSTAASTRITPAASADLDAGLAHLQGALLAAGRSIQRHTSCLVTRPSQSRVSFEASRPQVELPSLLSWKSADASVAAGMRESAEQGSSAPLELPCDGPDQDSSSAAAPSTPESCKPKARRGTSLHAIPITAFANSSSTPGHLASGDRNLRQTWSGLTHYSLGSSFSDHDYEEASFRPDVDQAILTVAERLLCQANTWTFDAFALDEATDGHPLSILGFHLIKQAGFIELFELNEQKLVNFLQEIELKYQDNPYHNRAHAADVLQSTHAILHGSEFLQGNFISDREVLACYLAAMVHDAEHPGVTNDYLVKTSHHLALRYNDRSPLENHHLYLCFRTIHLETCNFFEGSSQEAELLPWVRKMVIEMVLGTDMKQHFHLVSRFRQLILHKALMNADLTDINPSPDGEEKPDSAAAVSKSLTGSASWTQLRALAQALDNRKESTTQIRVDTNLDEAEKVLMFQMVMKCADIGHLTQPRGIHLAWVSSLEEEFFRQGDLEKLHNLPASPLMDRSKNGITQTQVAFFQLIALPMYITFQLAFPACRPMVDTLMANYNDWVAQEAEAKQQQASPQKDP</sequence>
<evidence type="ECO:0000256" key="1">
    <source>
        <dbReference type="ARBA" id="ARBA00022723"/>
    </source>
</evidence>
<keyword evidence="2" id="KW-0378">Hydrolase</keyword>
<keyword evidence="10" id="KW-1185">Reference proteome</keyword>
<proteinExistence type="predicted"/>
<dbReference type="GO" id="GO:0007165">
    <property type="term" value="P:signal transduction"/>
    <property type="evidence" value="ECO:0007669"/>
    <property type="project" value="InterPro"/>
</dbReference>
<dbReference type="SMART" id="SM00471">
    <property type="entry name" value="HDc"/>
    <property type="match status" value="1"/>
</dbReference>
<evidence type="ECO:0000256" key="7">
    <source>
        <dbReference type="SAM" id="MobiDB-lite"/>
    </source>
</evidence>
<evidence type="ECO:0000256" key="5">
    <source>
        <dbReference type="PIRSR" id="PIRSR623088-3"/>
    </source>
</evidence>
<feature type="binding site" evidence="5">
    <location>
        <position position="677"/>
    </location>
    <ligand>
        <name>Zn(2+)</name>
        <dbReference type="ChEBI" id="CHEBI:29105"/>
        <label>2</label>
    </ligand>
</feature>
<dbReference type="Gene3D" id="1.10.1300.10">
    <property type="entry name" value="3'5'-cyclic nucleotide phosphodiesterase, catalytic domain"/>
    <property type="match status" value="1"/>
</dbReference>
<protein>
    <recommendedName>
        <fullName evidence="8">PDEase domain-containing protein</fullName>
    </recommendedName>
</protein>
<dbReference type="AlphaFoldDB" id="A0AAW1T854"/>
<evidence type="ECO:0000256" key="4">
    <source>
        <dbReference type="PIRSR" id="PIRSR623088-2"/>
    </source>
</evidence>
<dbReference type="GO" id="GO:0004114">
    <property type="term" value="F:3',5'-cyclic-nucleotide phosphodiesterase activity"/>
    <property type="evidence" value="ECO:0007669"/>
    <property type="project" value="InterPro"/>
</dbReference>